<reference evidence="1" key="1">
    <citation type="submission" date="2022-12" db="EMBL/GenBank/DDBJ databases">
        <title>New Phytohabitans aurantiacus sp. RD004123 nov., an actinomycete isolated from soil.</title>
        <authorList>
            <person name="Triningsih D.W."/>
            <person name="Harunari E."/>
            <person name="Igarashi Y."/>
        </authorList>
    </citation>
    <scope>NUCLEOTIDE SEQUENCE</scope>
    <source>
        <strain evidence="1">RD004123</strain>
    </source>
</reference>
<name>A0ABQ5RBK3_9ACTN</name>
<evidence type="ECO:0000313" key="1">
    <source>
        <dbReference type="EMBL" id="GLI03793.1"/>
    </source>
</evidence>
<accession>A0ABQ5RBK3</accession>
<dbReference type="EMBL" id="BSDI01000102">
    <property type="protein sequence ID" value="GLI03793.1"/>
    <property type="molecule type" value="Genomic_DNA"/>
</dbReference>
<comment type="caution">
    <text evidence="1">The sequence shown here is derived from an EMBL/GenBank/DDBJ whole genome shotgun (WGS) entry which is preliminary data.</text>
</comment>
<organism evidence="1 2">
    <name type="scientific">Phytohabitans aurantiacus</name>
    <dbReference type="NCBI Taxonomy" id="3016789"/>
    <lineage>
        <taxon>Bacteria</taxon>
        <taxon>Bacillati</taxon>
        <taxon>Actinomycetota</taxon>
        <taxon>Actinomycetes</taxon>
        <taxon>Micromonosporales</taxon>
        <taxon>Micromonosporaceae</taxon>
    </lineage>
</organism>
<evidence type="ECO:0000313" key="2">
    <source>
        <dbReference type="Proteomes" id="UP001144280"/>
    </source>
</evidence>
<gene>
    <name evidence="1" type="ORF">Pa4123_90730</name>
</gene>
<protein>
    <submittedName>
        <fullName evidence="1">Uncharacterized protein</fullName>
    </submittedName>
</protein>
<dbReference type="Proteomes" id="UP001144280">
    <property type="component" value="Unassembled WGS sequence"/>
</dbReference>
<proteinExistence type="predicted"/>
<sequence length="97" mass="10043">MPGEVLEVVSDLGWVYGLTGGCGEHQSAVDPRWAGGEALLALAPTMRSQRGHGFGVEGDDVFAAVGLRGFEAGGPAELRELPPDGQLRAVEVDVGPM</sequence>
<keyword evidence="2" id="KW-1185">Reference proteome</keyword>